<dbReference type="PANTHER" id="PTHR40518:SF1">
    <property type="entry name" value="ACETOACETATE DECARBOXYLASE"/>
    <property type="match status" value="1"/>
</dbReference>
<proteinExistence type="predicted"/>
<organism evidence="1 2">
    <name type="scientific">Melanomma pulvis-pyrius CBS 109.77</name>
    <dbReference type="NCBI Taxonomy" id="1314802"/>
    <lineage>
        <taxon>Eukaryota</taxon>
        <taxon>Fungi</taxon>
        <taxon>Dikarya</taxon>
        <taxon>Ascomycota</taxon>
        <taxon>Pezizomycotina</taxon>
        <taxon>Dothideomycetes</taxon>
        <taxon>Pleosporomycetidae</taxon>
        <taxon>Pleosporales</taxon>
        <taxon>Melanommataceae</taxon>
        <taxon>Melanomma</taxon>
    </lineage>
</organism>
<dbReference type="PANTHER" id="PTHR40518">
    <property type="entry name" value="ACETOACETATE DECARBOXYLASE"/>
    <property type="match status" value="1"/>
</dbReference>
<dbReference type="Gene3D" id="2.40.400.10">
    <property type="entry name" value="Acetoacetate decarboxylase-like"/>
    <property type="match status" value="1"/>
</dbReference>
<dbReference type="OrthoDB" id="9970474at2759"/>
<reference evidence="1" key="1">
    <citation type="journal article" date="2020" name="Stud. Mycol.">
        <title>101 Dothideomycetes genomes: a test case for predicting lifestyles and emergence of pathogens.</title>
        <authorList>
            <person name="Haridas S."/>
            <person name="Albert R."/>
            <person name="Binder M."/>
            <person name="Bloem J."/>
            <person name="Labutti K."/>
            <person name="Salamov A."/>
            <person name="Andreopoulos B."/>
            <person name="Baker S."/>
            <person name="Barry K."/>
            <person name="Bills G."/>
            <person name="Bluhm B."/>
            <person name="Cannon C."/>
            <person name="Castanera R."/>
            <person name="Culley D."/>
            <person name="Daum C."/>
            <person name="Ezra D."/>
            <person name="Gonzalez J."/>
            <person name="Henrissat B."/>
            <person name="Kuo A."/>
            <person name="Liang C."/>
            <person name="Lipzen A."/>
            <person name="Lutzoni F."/>
            <person name="Magnuson J."/>
            <person name="Mondo S."/>
            <person name="Nolan M."/>
            <person name="Ohm R."/>
            <person name="Pangilinan J."/>
            <person name="Park H.-J."/>
            <person name="Ramirez L."/>
            <person name="Alfaro M."/>
            <person name="Sun H."/>
            <person name="Tritt A."/>
            <person name="Yoshinaga Y."/>
            <person name="Zwiers L.-H."/>
            <person name="Turgeon B."/>
            <person name="Goodwin S."/>
            <person name="Spatafora J."/>
            <person name="Crous P."/>
            <person name="Grigoriev I."/>
        </authorList>
    </citation>
    <scope>NUCLEOTIDE SEQUENCE</scope>
    <source>
        <strain evidence="1">CBS 109.77</strain>
    </source>
</reference>
<sequence length="307" mass="33565">MSSPHPVPRAPAPWTTTSECYWLFVTMKELPTGVYDALEETRFGGGKLAEEREKVGEFKGGLGIVMVVRYSDTPVGPYDELILIPGTFAVPQPTSNAPPNIPKKALRIARIYVSQRTTTYNGRVNWNIPKHLARFTFSAPPTPAGSKPPSSLTVKVFPPGSKDGDGAGPFFACTLKPFTWIPSMPVSSRWLPVSTLHAQPPLPEGAGFKNAVGDGAEIDPYDISPEKEDSLLAGTDRWCSFLVSSYTPRARGCWVTIHKPGTGGEGDAEEAIKEAGKYWPQDVRPWGVGAWMEDAEMGFPEPFEWKL</sequence>
<name>A0A6A6WQR5_9PLEO</name>
<accession>A0A6A6WQR5</accession>
<dbReference type="AlphaFoldDB" id="A0A6A6WQR5"/>
<gene>
    <name evidence="1" type="ORF">K505DRAFT_260305</name>
</gene>
<dbReference type="EMBL" id="MU002511">
    <property type="protein sequence ID" value="KAF2786235.1"/>
    <property type="molecule type" value="Genomic_DNA"/>
</dbReference>
<dbReference type="Proteomes" id="UP000799757">
    <property type="component" value="Unassembled WGS sequence"/>
</dbReference>
<dbReference type="InterPro" id="IPR023375">
    <property type="entry name" value="ADC_dom_sf"/>
</dbReference>
<evidence type="ECO:0000313" key="2">
    <source>
        <dbReference type="Proteomes" id="UP000799757"/>
    </source>
</evidence>
<dbReference type="SUPFAM" id="SSF160104">
    <property type="entry name" value="Acetoacetate decarboxylase-like"/>
    <property type="match status" value="1"/>
</dbReference>
<keyword evidence="2" id="KW-1185">Reference proteome</keyword>
<evidence type="ECO:0000313" key="1">
    <source>
        <dbReference type="EMBL" id="KAF2786235.1"/>
    </source>
</evidence>
<protein>
    <submittedName>
        <fullName evidence="1">Uncharacterized protein</fullName>
    </submittedName>
</protein>